<dbReference type="SMART" id="SM00052">
    <property type="entry name" value="EAL"/>
    <property type="match status" value="1"/>
</dbReference>
<dbReference type="InterPro" id="IPR013976">
    <property type="entry name" value="HDOD"/>
</dbReference>
<evidence type="ECO:0000313" key="3">
    <source>
        <dbReference type="EMBL" id="CAH0534716.1"/>
    </source>
</evidence>
<comment type="caution">
    <text evidence="3">The sequence shown here is derived from an EMBL/GenBank/DDBJ whole genome shotgun (WGS) entry which is preliminary data.</text>
</comment>
<dbReference type="EC" id="3.1.4.52" evidence="3"/>
<dbReference type="PROSITE" id="PS51833">
    <property type="entry name" value="HDOD"/>
    <property type="match status" value="1"/>
</dbReference>
<dbReference type="PIRSF" id="PIRSF003180">
    <property type="entry name" value="DiGMPpdiest_YuxH"/>
    <property type="match status" value="1"/>
</dbReference>
<dbReference type="GO" id="GO:0071111">
    <property type="term" value="F:cyclic-guanylate-specific phosphodiesterase activity"/>
    <property type="evidence" value="ECO:0007669"/>
    <property type="project" value="UniProtKB-EC"/>
</dbReference>
<dbReference type="RefSeq" id="WP_237467746.1">
    <property type="nucleotide sequence ID" value="NZ_CAKLDI010000001.1"/>
</dbReference>
<dbReference type="Gene3D" id="1.10.3210.10">
    <property type="entry name" value="Hypothetical protein af1432"/>
    <property type="match status" value="1"/>
</dbReference>
<proteinExistence type="predicted"/>
<dbReference type="InterPro" id="IPR035919">
    <property type="entry name" value="EAL_sf"/>
</dbReference>
<keyword evidence="4" id="KW-1185">Reference proteome</keyword>
<sequence length="407" mass="46863">MYSYVARQPILNRQSQTVGYELLFRDSPHNVFPQLDAHRATSRLVVDNFLNIDNAQISDGLRSFVNFPYESLVNLVPTLLPKEKLVVEILEHCTPDDELFEAVKFMHKKGYVLALDDFQPSPEWQRFIPYVHILKIDLVKTPLPEAIAYVKDNQQLKVKFLAEKVETQAQFEMAKDAGFHFFQGYFFRRPEMIKKRGVEPAQLTAVQLLQEVSREDINFDRIEKIIMQDVPLSYQLLRFVNNMANFETPITKFKQAVIYLGESNLRRFVSLVVMAHASFDKPVALYVLSLERARMCELLAQRIADKDTMDKAFIVGLFSMLDSLFDRPLEALIEMLPLEQSVVDAILKHQGLLGELLDLAESYSHGDWDVVTMYDEKLGINKEAAAQCYMDAARWSSQCIHADVLTK</sequence>
<organism evidence="3 4">
    <name type="scientific">Vibrio stylophorae</name>
    <dbReference type="NCBI Taxonomy" id="659351"/>
    <lineage>
        <taxon>Bacteria</taxon>
        <taxon>Pseudomonadati</taxon>
        <taxon>Pseudomonadota</taxon>
        <taxon>Gammaproteobacteria</taxon>
        <taxon>Vibrionales</taxon>
        <taxon>Vibrionaceae</taxon>
        <taxon>Vibrio</taxon>
    </lineage>
</organism>
<dbReference type="PROSITE" id="PS50883">
    <property type="entry name" value="EAL"/>
    <property type="match status" value="1"/>
</dbReference>
<name>A0ABN8DXL0_9VIBR</name>
<reference evidence="3" key="1">
    <citation type="submission" date="2021-11" db="EMBL/GenBank/DDBJ databases">
        <authorList>
            <person name="Rodrigo-Torres L."/>
            <person name="Arahal R. D."/>
            <person name="Lucena T."/>
        </authorList>
    </citation>
    <scope>NUCLEOTIDE SEQUENCE</scope>
    <source>
        <strain evidence="3">CECT 7929</strain>
    </source>
</reference>
<gene>
    <name evidence="3" type="primary">cdgJ_2</name>
    <name evidence="3" type="ORF">VST7929_02666</name>
</gene>
<protein>
    <submittedName>
        <fullName evidence="3">Cyclic di-GMP phosphodiesterase CdgJ</fullName>
        <ecNumber evidence="3">3.1.4.52</ecNumber>
    </submittedName>
</protein>
<feature type="domain" description="HDOD" evidence="2">
    <location>
        <begin position="198"/>
        <end position="384"/>
    </location>
</feature>
<evidence type="ECO:0000313" key="4">
    <source>
        <dbReference type="Proteomes" id="UP000838672"/>
    </source>
</evidence>
<dbReference type="PANTHER" id="PTHR33525:SF4">
    <property type="entry name" value="CYCLIC DI-GMP PHOSPHODIESTERASE CDGJ"/>
    <property type="match status" value="1"/>
</dbReference>
<dbReference type="InterPro" id="IPR052340">
    <property type="entry name" value="RNase_Y/CdgJ"/>
</dbReference>
<dbReference type="EMBL" id="CAKLDI010000001">
    <property type="protein sequence ID" value="CAH0534716.1"/>
    <property type="molecule type" value="Genomic_DNA"/>
</dbReference>
<feature type="domain" description="EAL" evidence="1">
    <location>
        <begin position="1"/>
        <end position="204"/>
    </location>
</feature>
<dbReference type="SUPFAM" id="SSF141868">
    <property type="entry name" value="EAL domain-like"/>
    <property type="match status" value="1"/>
</dbReference>
<dbReference type="InterPro" id="IPR001633">
    <property type="entry name" value="EAL_dom"/>
</dbReference>
<keyword evidence="3" id="KW-0378">Hydrolase</keyword>
<dbReference type="Proteomes" id="UP000838672">
    <property type="component" value="Unassembled WGS sequence"/>
</dbReference>
<dbReference type="Pfam" id="PF08668">
    <property type="entry name" value="HDOD"/>
    <property type="match status" value="1"/>
</dbReference>
<dbReference type="PANTHER" id="PTHR33525">
    <property type="match status" value="1"/>
</dbReference>
<evidence type="ECO:0000259" key="2">
    <source>
        <dbReference type="PROSITE" id="PS51833"/>
    </source>
</evidence>
<dbReference type="Gene3D" id="3.20.20.450">
    <property type="entry name" value="EAL domain"/>
    <property type="match status" value="1"/>
</dbReference>
<dbReference type="SUPFAM" id="SSF109604">
    <property type="entry name" value="HD-domain/PDEase-like"/>
    <property type="match status" value="1"/>
</dbReference>
<accession>A0ABN8DXL0</accession>
<dbReference type="InterPro" id="IPR014408">
    <property type="entry name" value="dGMP_Pdiesterase_EAL/HD-GYP"/>
</dbReference>
<evidence type="ECO:0000259" key="1">
    <source>
        <dbReference type="PROSITE" id="PS50883"/>
    </source>
</evidence>